<dbReference type="STRING" id="1149755.A0A2J6RJQ4"/>
<proteinExistence type="predicted"/>
<dbReference type="EMBL" id="KZ613947">
    <property type="protein sequence ID" value="PMD38753.1"/>
    <property type="molecule type" value="Genomic_DNA"/>
</dbReference>
<gene>
    <name evidence="2" type="ORF">L207DRAFT_597370</name>
</gene>
<feature type="region of interest" description="Disordered" evidence="1">
    <location>
        <begin position="1"/>
        <end position="24"/>
    </location>
</feature>
<accession>A0A2J6RJQ4</accession>
<dbReference type="OrthoDB" id="5151590at2759"/>
<organism evidence="2 3">
    <name type="scientific">Hyaloscypha variabilis (strain UAMH 11265 / GT02V1 / F)</name>
    <name type="common">Meliniomyces variabilis</name>
    <dbReference type="NCBI Taxonomy" id="1149755"/>
    <lineage>
        <taxon>Eukaryota</taxon>
        <taxon>Fungi</taxon>
        <taxon>Dikarya</taxon>
        <taxon>Ascomycota</taxon>
        <taxon>Pezizomycotina</taxon>
        <taxon>Leotiomycetes</taxon>
        <taxon>Helotiales</taxon>
        <taxon>Hyaloscyphaceae</taxon>
        <taxon>Hyaloscypha</taxon>
        <taxon>Hyaloscypha variabilis</taxon>
    </lineage>
</organism>
<name>A0A2J6RJQ4_HYAVF</name>
<evidence type="ECO:0000256" key="1">
    <source>
        <dbReference type="SAM" id="MobiDB-lite"/>
    </source>
</evidence>
<reference evidence="2 3" key="1">
    <citation type="submission" date="2016-04" db="EMBL/GenBank/DDBJ databases">
        <title>A degradative enzymes factory behind the ericoid mycorrhizal symbiosis.</title>
        <authorList>
            <consortium name="DOE Joint Genome Institute"/>
            <person name="Martino E."/>
            <person name="Morin E."/>
            <person name="Grelet G."/>
            <person name="Kuo A."/>
            <person name="Kohler A."/>
            <person name="Daghino S."/>
            <person name="Barry K."/>
            <person name="Choi C."/>
            <person name="Cichocki N."/>
            <person name="Clum A."/>
            <person name="Copeland A."/>
            <person name="Hainaut M."/>
            <person name="Haridas S."/>
            <person name="Labutti K."/>
            <person name="Lindquist E."/>
            <person name="Lipzen A."/>
            <person name="Khouja H.-R."/>
            <person name="Murat C."/>
            <person name="Ohm R."/>
            <person name="Olson A."/>
            <person name="Spatafora J."/>
            <person name="Veneault-Fourrey C."/>
            <person name="Henrissat B."/>
            <person name="Grigoriev I."/>
            <person name="Martin F."/>
            <person name="Perotto S."/>
        </authorList>
    </citation>
    <scope>NUCLEOTIDE SEQUENCE [LARGE SCALE GENOMIC DNA]</scope>
    <source>
        <strain evidence="2 3">F</strain>
    </source>
</reference>
<evidence type="ECO:0000313" key="3">
    <source>
        <dbReference type="Proteomes" id="UP000235786"/>
    </source>
</evidence>
<protein>
    <submittedName>
        <fullName evidence="2">Uncharacterized protein</fullName>
    </submittedName>
</protein>
<dbReference type="AlphaFoldDB" id="A0A2J6RJQ4"/>
<feature type="non-terminal residue" evidence="2">
    <location>
        <position position="1"/>
    </location>
</feature>
<evidence type="ECO:0000313" key="2">
    <source>
        <dbReference type="EMBL" id="PMD38753.1"/>
    </source>
</evidence>
<keyword evidence="3" id="KW-1185">Reference proteome</keyword>
<dbReference type="Proteomes" id="UP000235786">
    <property type="component" value="Unassembled WGS sequence"/>
</dbReference>
<sequence length="90" mass="10166">RPPRTPRQPLGEVSPNQRSRVVSARDHGIKIRAISRLEGLGDSTYQKIYKNASHQVSYITPSRTSTPSVLTPRDHRLIRRAIIINLKITA</sequence>